<proteinExistence type="predicted"/>
<comment type="caution">
    <text evidence="1">The sequence shown here is derived from an EMBL/GenBank/DDBJ whole genome shotgun (WGS) entry which is preliminary data.</text>
</comment>
<reference evidence="1" key="1">
    <citation type="journal article" date="2023" name="Genome Biol. Evol.">
        <title>Long-read-based Genome Assembly of Drosophila gunungcola Reveals Fewer Chemosensory Genes in Flower-breeding Species.</title>
        <authorList>
            <person name="Negi A."/>
            <person name="Liao B.Y."/>
            <person name="Yeh S.D."/>
        </authorList>
    </citation>
    <scope>NUCLEOTIDE SEQUENCE</scope>
    <source>
        <strain evidence="1">Sukarami</strain>
    </source>
</reference>
<feature type="non-terminal residue" evidence="1">
    <location>
        <position position="46"/>
    </location>
</feature>
<dbReference type="AlphaFoldDB" id="A0A9Q0BLH4"/>
<organism evidence="1 2">
    <name type="scientific">Drosophila gunungcola</name>
    <name type="common">fruit fly</name>
    <dbReference type="NCBI Taxonomy" id="103775"/>
    <lineage>
        <taxon>Eukaryota</taxon>
        <taxon>Metazoa</taxon>
        <taxon>Ecdysozoa</taxon>
        <taxon>Arthropoda</taxon>
        <taxon>Hexapoda</taxon>
        <taxon>Insecta</taxon>
        <taxon>Pterygota</taxon>
        <taxon>Neoptera</taxon>
        <taxon>Endopterygota</taxon>
        <taxon>Diptera</taxon>
        <taxon>Brachycera</taxon>
        <taxon>Muscomorpha</taxon>
        <taxon>Ephydroidea</taxon>
        <taxon>Drosophilidae</taxon>
        <taxon>Drosophila</taxon>
        <taxon>Sophophora</taxon>
    </lineage>
</organism>
<gene>
    <name evidence="1" type="ORF">M5D96_011408</name>
</gene>
<evidence type="ECO:0000313" key="1">
    <source>
        <dbReference type="EMBL" id="KAI8035809.1"/>
    </source>
</evidence>
<keyword evidence="2" id="KW-1185">Reference proteome</keyword>
<accession>A0A9Q0BLH4</accession>
<name>A0A9Q0BLH4_9MUSC</name>
<dbReference type="Proteomes" id="UP001059596">
    <property type="component" value="Unassembled WGS sequence"/>
</dbReference>
<sequence length="46" mass="5050">MYQIFYFILIYISVLFTDSISALGGQLPAEKALAHALSCAKNNANK</sequence>
<protein>
    <submittedName>
        <fullName evidence="1">Uncharacterized protein</fullName>
    </submittedName>
</protein>
<dbReference type="EMBL" id="JAMKOV010000029">
    <property type="protein sequence ID" value="KAI8035809.1"/>
    <property type="molecule type" value="Genomic_DNA"/>
</dbReference>
<evidence type="ECO:0000313" key="2">
    <source>
        <dbReference type="Proteomes" id="UP001059596"/>
    </source>
</evidence>